<sequence length="135" mass="15554">MRVLLFFLDDWNWHGCLAAVFVVIGAGAITSAFWPGFYKTYKTKDTKGLPIKLFALFLLVGILMTAGSIAGICKSPEWKPGYFKGWWFVYLNFFVMSVNAYTVFLWFKNKRMERNNKDQKSIVLDTSIDTRVENA</sequence>
<accession>A0A328PW01</accession>
<evidence type="ECO:0000313" key="7">
    <source>
        <dbReference type="Proteomes" id="UP000249762"/>
    </source>
</evidence>
<comment type="caution">
    <text evidence="6">The sequence shown here is derived from an EMBL/GenBank/DDBJ whole genome shotgun (WGS) entry which is preliminary data.</text>
</comment>
<name>A0A328PW01_9MOLU</name>
<keyword evidence="3 5" id="KW-1133">Transmembrane helix</keyword>
<keyword evidence="7" id="KW-1185">Reference proteome</keyword>
<evidence type="ECO:0000313" key="6">
    <source>
        <dbReference type="EMBL" id="RAO95309.1"/>
    </source>
</evidence>
<gene>
    <name evidence="6" type="ORF">DNK47_00410</name>
</gene>
<comment type="subcellular location">
    <subcellularLocation>
        <location evidence="1">Membrane</location>
        <topology evidence="1">Multi-pass membrane protein</topology>
    </subcellularLocation>
</comment>
<feature type="transmembrane region" description="Helical" evidence="5">
    <location>
        <begin position="87"/>
        <end position="107"/>
    </location>
</feature>
<evidence type="ECO:0000256" key="5">
    <source>
        <dbReference type="SAM" id="Phobius"/>
    </source>
</evidence>
<dbReference type="InterPro" id="IPR006603">
    <property type="entry name" value="PQ-loop_rpt"/>
</dbReference>
<feature type="transmembrane region" description="Helical" evidence="5">
    <location>
        <begin position="12"/>
        <end position="37"/>
    </location>
</feature>
<dbReference type="Proteomes" id="UP000249762">
    <property type="component" value="Unassembled WGS sequence"/>
</dbReference>
<evidence type="ECO:0000256" key="3">
    <source>
        <dbReference type="ARBA" id="ARBA00022989"/>
    </source>
</evidence>
<proteinExistence type="predicted"/>
<keyword evidence="2 5" id="KW-0812">Transmembrane</keyword>
<reference evidence="7" key="1">
    <citation type="submission" date="2018-06" db="EMBL/GenBank/DDBJ databases">
        <authorList>
            <person name="Martinez Ocampo F."/>
            <person name="Quiroz Castaneda R.E."/>
            <person name="Rojas Lopez X."/>
        </authorList>
    </citation>
    <scope>NUCLEOTIDE SEQUENCE [LARGE SCALE GENOMIC DNA]</scope>
    <source>
        <strain evidence="7">INIFAP02</strain>
    </source>
</reference>
<dbReference type="Gene3D" id="1.20.1280.290">
    <property type="match status" value="1"/>
</dbReference>
<evidence type="ECO:0000256" key="4">
    <source>
        <dbReference type="ARBA" id="ARBA00023136"/>
    </source>
</evidence>
<keyword evidence="4 5" id="KW-0472">Membrane</keyword>
<dbReference type="AlphaFoldDB" id="A0A328PW01"/>
<dbReference type="EMBL" id="QKVO01000001">
    <property type="protein sequence ID" value="RAO95309.1"/>
    <property type="molecule type" value="Genomic_DNA"/>
</dbReference>
<dbReference type="OrthoDB" id="400817at2"/>
<evidence type="ECO:0000256" key="2">
    <source>
        <dbReference type="ARBA" id="ARBA00022692"/>
    </source>
</evidence>
<feature type="transmembrane region" description="Helical" evidence="5">
    <location>
        <begin position="49"/>
        <end position="72"/>
    </location>
</feature>
<dbReference type="GO" id="GO:0016020">
    <property type="term" value="C:membrane"/>
    <property type="evidence" value="ECO:0007669"/>
    <property type="project" value="UniProtKB-SubCell"/>
</dbReference>
<dbReference type="Pfam" id="PF04193">
    <property type="entry name" value="PQ-loop"/>
    <property type="match status" value="1"/>
</dbReference>
<evidence type="ECO:0000256" key="1">
    <source>
        <dbReference type="ARBA" id="ARBA00004141"/>
    </source>
</evidence>
<organism evidence="6 7">
    <name type="scientific">Mycoplasma wenyonii</name>
    <dbReference type="NCBI Taxonomy" id="65123"/>
    <lineage>
        <taxon>Bacteria</taxon>
        <taxon>Bacillati</taxon>
        <taxon>Mycoplasmatota</taxon>
        <taxon>Mollicutes</taxon>
        <taxon>Mycoplasmataceae</taxon>
        <taxon>Mycoplasma</taxon>
    </lineage>
</organism>
<protein>
    <submittedName>
        <fullName evidence="6">Uncharacterized protein</fullName>
    </submittedName>
</protein>